<feature type="compositionally biased region" description="Basic and acidic residues" evidence="1">
    <location>
        <begin position="399"/>
        <end position="414"/>
    </location>
</feature>
<evidence type="ECO:0000256" key="2">
    <source>
        <dbReference type="SAM" id="Phobius"/>
    </source>
</evidence>
<sequence>MCDYSIHSEAYLKGIRNKVLCMEVATIFYYMEGLHKQGGAQSTTDQGEGELWSYLRCMIGTWTLMKLHGKQCKIKEITTHVSTLMRTMEEGFNAVTNRDKCAWVQFEALKIGTRLMGEAMDEWITDWKGRRPKITQGISAGGCDNVGGGRMRAASAAGDGPSNNIGILKSENLDKLHRLIENKDYLPKARVRDIMVKVGNSQHTQQGKKILEDAINTWDHERTKIPSNAAETSGTPAAPSGASDTGTTGNARGTSKPATAPTEPAATSGSTAAAAKPAATKPVGDTDDQTKGKGKQSEAKTPVSTPGASPARSDPTTGKTSVVAPGPVPQPPPAAPPTEAGVGGAGAAARADGNSTEPTVKASDAKSPGKAPCPDSNGRSTGVSISCGSTSDSDLGLTDDVRQLLQQEEKEREQAPISPSPNSGTGDTSSMIHDACEYTSDAVVDGTNDDPPPQPPNTNPLETVGPNPDDKSYGIDIPGLTEKPCYQENNTCSSGTGNSNIQVTGGLPGVQSPPAGTKKGDFELQLTQLTGISSVTRSFAPPNVEDVTLNEDNENLLKTGPPSGDGPLFPDLTDTVLTATTPILFFLTAAIVALLGYSLWKYFAYLGTKRRRTYRTVRDVPSPPLDEQILDHLQRGDLPPPLHYGYTMSRERRRDKFADRRRRPPCVHKRTIIELHLEVLHECEAAEWENVKDDYLQILVEEFMGGNNGHSSFPNADTPNEGLSGSNVSSTDSDGTDPSAPNEDDPDPWSCMESIQLEQDDTPSSLAYCSDPGNANLTPDHTNWINWIDRNKHLLQDCTTQPWFLELKAEWKQYLRDHMLATEDNGVSAQRELGEHANIPSVEMKQDAWKQWVAKQHALMNTYSAQVWFQHLLNNVHEETVPQKGEVSVVEKDLKVETVNAAHVLRARDIPGPQTLHQDAHTKKHLLAKLWILLLASVIEQCEIERSVQDRESYVDALLHQL</sequence>
<dbReference type="InterPro" id="IPR024288">
    <property type="entry name" value="SICA_C"/>
</dbReference>
<protein>
    <recommendedName>
        <fullName evidence="7">Schizont-infected cell agglutination C-terminal domain-containing protein</fullName>
    </recommendedName>
</protein>
<evidence type="ECO:0008006" key="7">
    <source>
        <dbReference type="Google" id="ProtNLM"/>
    </source>
</evidence>
<organism evidence="5 6">
    <name type="scientific">Plasmodium fragile</name>
    <dbReference type="NCBI Taxonomy" id="5857"/>
    <lineage>
        <taxon>Eukaryota</taxon>
        <taxon>Sar</taxon>
        <taxon>Alveolata</taxon>
        <taxon>Apicomplexa</taxon>
        <taxon>Aconoidasida</taxon>
        <taxon>Haemosporida</taxon>
        <taxon>Plasmodiidae</taxon>
        <taxon>Plasmodium</taxon>
        <taxon>Plasmodium (Plasmodium)</taxon>
    </lineage>
</organism>
<reference evidence="5 6" key="1">
    <citation type="submission" date="2014-03" db="EMBL/GenBank/DDBJ databases">
        <title>The Genome Sequence of Plasmodium fragile nilgiri.</title>
        <authorList>
            <consortium name="The Broad Institute Genomics Platform"/>
            <consortium name="The Broad Institute Genome Sequencing Center for Infectious Disease"/>
            <person name="Neafsey D."/>
            <person name="Duraisingh M."/>
            <person name="Young S.K."/>
            <person name="Zeng Q."/>
            <person name="Gargeya S."/>
            <person name="Abouelleil A."/>
            <person name="Alvarado L."/>
            <person name="Chapman S.B."/>
            <person name="Gainer-Dewar J."/>
            <person name="Goldberg J."/>
            <person name="Griggs A."/>
            <person name="Gujja S."/>
            <person name="Hansen M."/>
            <person name="Howarth C."/>
            <person name="Imamovic A."/>
            <person name="Larimer J."/>
            <person name="Pearson M."/>
            <person name="Poon T.W."/>
            <person name="Priest M."/>
            <person name="Roberts A."/>
            <person name="Saif S."/>
            <person name="Shea T."/>
            <person name="Sykes S."/>
            <person name="Wortman J."/>
            <person name="Nusbaum C."/>
            <person name="Birren B."/>
        </authorList>
    </citation>
    <scope>NUCLEOTIDE SEQUENCE [LARGE SCALE GENOMIC DNA]</scope>
    <source>
        <strain evidence="6">nilgiri</strain>
    </source>
</reference>
<keyword evidence="2" id="KW-0812">Transmembrane</keyword>
<feature type="compositionally biased region" description="Polar residues" evidence="1">
    <location>
        <begin position="420"/>
        <end position="431"/>
    </location>
</feature>
<feature type="compositionally biased region" description="Low complexity" evidence="1">
    <location>
        <begin position="388"/>
        <end position="398"/>
    </location>
</feature>
<dbReference type="GeneID" id="24270299"/>
<evidence type="ECO:0000313" key="5">
    <source>
        <dbReference type="EMBL" id="KJP85385.1"/>
    </source>
</evidence>
<dbReference type="Pfam" id="PF12879">
    <property type="entry name" value="SICA_C"/>
    <property type="match status" value="1"/>
</dbReference>
<proteinExistence type="predicted"/>
<feature type="compositionally biased region" description="Polar residues" evidence="1">
    <location>
        <begin position="226"/>
        <end position="235"/>
    </location>
</feature>
<evidence type="ECO:0000259" key="3">
    <source>
        <dbReference type="Pfam" id="PF12879"/>
    </source>
</evidence>
<feature type="compositionally biased region" description="Polar residues" evidence="1">
    <location>
        <begin position="242"/>
        <end position="253"/>
    </location>
</feature>
<feature type="domain" description="Schizont-infected cell agglutination C-terminal" evidence="3">
    <location>
        <begin position="601"/>
        <end position="707"/>
    </location>
</feature>
<feature type="domain" description="Schizont-infected cell agglutination extracellular alpha" evidence="4">
    <location>
        <begin position="12"/>
        <end position="123"/>
    </location>
</feature>
<gene>
    <name evidence="5" type="ORF">AK88_04985</name>
</gene>
<dbReference type="AlphaFoldDB" id="A0A0D9QE96"/>
<feature type="compositionally biased region" description="Low complexity" evidence="1">
    <location>
        <begin position="489"/>
        <end position="500"/>
    </location>
</feature>
<dbReference type="InterPro" id="IPR024290">
    <property type="entry name" value="SICA_extracell_a"/>
</dbReference>
<feature type="compositionally biased region" description="Polar residues" evidence="1">
    <location>
        <begin position="709"/>
        <end position="733"/>
    </location>
</feature>
<evidence type="ECO:0000256" key="1">
    <source>
        <dbReference type="SAM" id="MobiDB-lite"/>
    </source>
</evidence>
<feature type="compositionally biased region" description="Pro residues" evidence="1">
    <location>
        <begin position="326"/>
        <end position="336"/>
    </location>
</feature>
<feature type="transmembrane region" description="Helical" evidence="2">
    <location>
        <begin position="583"/>
        <end position="603"/>
    </location>
</feature>
<keyword evidence="2" id="KW-0472">Membrane</keyword>
<feature type="compositionally biased region" description="Basic and acidic residues" evidence="1">
    <location>
        <begin position="288"/>
        <end position="298"/>
    </location>
</feature>
<name>A0A0D9QE96_PLAFR</name>
<dbReference type="EMBL" id="KQ001729">
    <property type="protein sequence ID" value="KJP85385.1"/>
    <property type="molecule type" value="Genomic_DNA"/>
</dbReference>
<dbReference type="Pfam" id="PF12887">
    <property type="entry name" value="SICA_alpha"/>
    <property type="match status" value="1"/>
</dbReference>
<feature type="region of interest" description="Disordered" evidence="1">
    <location>
        <begin position="226"/>
        <end position="517"/>
    </location>
</feature>
<accession>A0A0D9QE96</accession>
<feature type="compositionally biased region" description="Low complexity" evidence="1">
    <location>
        <begin position="254"/>
        <end position="282"/>
    </location>
</feature>
<feature type="region of interest" description="Disordered" evidence="1">
    <location>
        <begin position="709"/>
        <end position="751"/>
    </location>
</feature>
<feature type="compositionally biased region" description="Polar residues" evidence="1">
    <location>
        <begin position="377"/>
        <end position="387"/>
    </location>
</feature>
<dbReference type="VEuPathDB" id="PlasmoDB:AK88_04985"/>
<dbReference type="OrthoDB" id="389505at2759"/>
<keyword evidence="2" id="KW-1133">Transmembrane helix</keyword>
<keyword evidence="6" id="KW-1185">Reference proteome</keyword>
<evidence type="ECO:0000313" key="6">
    <source>
        <dbReference type="Proteomes" id="UP000054561"/>
    </source>
</evidence>
<evidence type="ECO:0000259" key="4">
    <source>
        <dbReference type="Pfam" id="PF12887"/>
    </source>
</evidence>
<dbReference type="Proteomes" id="UP000054561">
    <property type="component" value="Unassembled WGS sequence"/>
</dbReference>
<dbReference type="RefSeq" id="XP_012338012.1">
    <property type="nucleotide sequence ID" value="XM_012482589.1"/>
</dbReference>